<accession>A0A5B9RDM6</accession>
<geneLocation type="chloroplast" evidence="10"/>
<dbReference type="PANTHER" id="PTHR34811">
    <property type="entry name" value="MATURASE K"/>
    <property type="match status" value="1"/>
</dbReference>
<comment type="similarity">
    <text evidence="1 6">Belongs to the intron maturase 2 family. MatK subfamily.</text>
</comment>
<comment type="subcellular location">
    <subcellularLocation>
        <location evidence="6">Plastid</location>
        <location evidence="6">Chloroplast</location>
    </subcellularLocation>
</comment>
<evidence type="ECO:0000256" key="1">
    <source>
        <dbReference type="ARBA" id="ARBA00006621"/>
    </source>
</evidence>
<dbReference type="GO" id="GO:0008380">
    <property type="term" value="P:RNA splicing"/>
    <property type="evidence" value="ECO:0007669"/>
    <property type="project" value="UniProtKB-UniRule"/>
</dbReference>
<dbReference type="PANTHER" id="PTHR34811:SF1">
    <property type="entry name" value="MATURASE K"/>
    <property type="match status" value="1"/>
</dbReference>
<protein>
    <recommendedName>
        <fullName evidence="6">Maturase K</fullName>
    </recommendedName>
    <alternativeName>
        <fullName evidence="6">Intron maturase</fullName>
    </alternativeName>
</protein>
<evidence type="ECO:0000256" key="6">
    <source>
        <dbReference type="HAMAP-Rule" id="MF_01390"/>
    </source>
</evidence>
<reference evidence="10" key="1">
    <citation type="journal article" date="2019" name="Bot. J. Linn. Soc.">
        <title>Dynamism in plastome structure observed across the phylogenetic tree of ferns.</title>
        <authorList>
            <person name="Lehtonen S."/>
            <person name="Cardenas G.G."/>
        </authorList>
    </citation>
    <scope>NUCLEOTIDE SEQUENCE</scope>
</reference>
<dbReference type="Pfam" id="PF01824">
    <property type="entry name" value="MatK_N"/>
    <property type="match status" value="1"/>
</dbReference>
<proteinExistence type="inferred from homology"/>
<dbReference type="HAMAP" id="MF_01390">
    <property type="entry name" value="MatK"/>
    <property type="match status" value="1"/>
</dbReference>
<dbReference type="GO" id="GO:0009507">
    <property type="term" value="C:chloroplast"/>
    <property type="evidence" value="ECO:0007669"/>
    <property type="project" value="UniProtKB-SubCell"/>
</dbReference>
<dbReference type="EMBL" id="MK705753">
    <property type="protein sequence ID" value="QEG57503.1"/>
    <property type="molecule type" value="Genomic_DNA"/>
</dbReference>
<feature type="domain" description="Domain X" evidence="8">
    <location>
        <begin position="366"/>
        <end position="475"/>
    </location>
</feature>
<dbReference type="InterPro" id="IPR024942">
    <property type="entry name" value="Maturase_MatK_N"/>
</dbReference>
<dbReference type="GO" id="GO:0006397">
    <property type="term" value="P:mRNA processing"/>
    <property type="evidence" value="ECO:0007669"/>
    <property type="project" value="UniProtKB-KW"/>
</dbReference>
<keyword evidence="3 6" id="KW-0507">mRNA processing</keyword>
<evidence type="ECO:0000256" key="4">
    <source>
        <dbReference type="ARBA" id="ARBA00022694"/>
    </source>
</evidence>
<evidence type="ECO:0000259" key="9">
    <source>
        <dbReference type="Pfam" id="PF01824"/>
    </source>
</evidence>
<dbReference type="RefSeq" id="YP_009690723.1">
    <property type="nucleotide sequence ID" value="NC_044683.1"/>
</dbReference>
<keyword evidence="4 6" id="KW-0819">tRNA processing</keyword>
<evidence type="ECO:0000256" key="2">
    <source>
        <dbReference type="ARBA" id="ARBA00022640"/>
    </source>
</evidence>
<evidence type="ECO:0000259" key="8">
    <source>
        <dbReference type="Pfam" id="PF01348"/>
    </source>
</evidence>
<dbReference type="GeneID" id="41794785"/>
<keyword evidence="7 10" id="KW-0150">Chloroplast</keyword>
<evidence type="ECO:0000256" key="5">
    <source>
        <dbReference type="ARBA" id="ARBA00022884"/>
    </source>
</evidence>
<keyword evidence="5 6" id="KW-0694">RNA-binding</keyword>
<evidence type="ECO:0000313" key="10">
    <source>
        <dbReference type="EMBL" id="QEG57503.1"/>
    </source>
</evidence>
<keyword evidence="2 7" id="KW-0934">Plastid</keyword>
<evidence type="ECO:0000256" key="7">
    <source>
        <dbReference type="RuleBase" id="RU004226"/>
    </source>
</evidence>
<feature type="domain" description="Maturase MatK N-terminal" evidence="9">
    <location>
        <begin position="31"/>
        <end position="336"/>
    </location>
</feature>
<dbReference type="AlphaFoldDB" id="A0A5B9RDM6"/>
<sequence>MRITSGSSIRFDVLQRTEGFSISQNQECFPYLLILLFRDNFYSIACKSCLDRQYLGLVFKNYSAVAIKRSIDSVRYQDYLEIFHSEFVRKSKSHFNLDLYLQILLRTICIIMGIPFLRWLSAKKNKDLKISESIHSVFLFLEDRLAKSSHVLDIEMSQNLHMETLIRLFRRRIIDVSFLHLLRIIFHTYEISYGNFLQIWPWKQKEQRSIDVLFQNFYIYEIDSILLLLWTQLCKSESNNFAYPDKLNLILKNKCISKFNLQLDGIGVNKNLFRDLSIHFVRYKNRSLIIFHGTYSFVKKWIHYLLILFKSHFHYPIEFIQIRSNLLSTSCVFFLGYTSTIRPLSKDVQIETIVGSYNSFLRGKNVYPRIPIFLLIKLLEREKFCDSTGHPICKLSWCVLTDDDILNRFVKTWNIFSSYYSAAINQDGLRRLRYIPRLSCDSTLASKHRSTIRFLQRRFDLELPKVVPTYSKNSYKIDQRVWHLSITQSVLLTNIPL</sequence>
<dbReference type="InterPro" id="IPR024937">
    <property type="entry name" value="Domain_X"/>
</dbReference>
<name>A0A5B9RDM6_9MONI</name>
<evidence type="ECO:0000256" key="3">
    <source>
        <dbReference type="ARBA" id="ARBA00022664"/>
    </source>
</evidence>
<organism evidence="10">
    <name type="scientific">Nephrolepis biserrata</name>
    <dbReference type="NCBI Taxonomy" id="389499"/>
    <lineage>
        <taxon>Eukaryota</taxon>
        <taxon>Viridiplantae</taxon>
        <taxon>Streptophyta</taxon>
        <taxon>Embryophyta</taxon>
        <taxon>Tracheophyta</taxon>
        <taxon>Polypodiopsida</taxon>
        <taxon>Polypodiidae</taxon>
        <taxon>Polypodiales</taxon>
        <taxon>Polypodiineae</taxon>
        <taxon>Nephrolepidaceae</taxon>
        <taxon>Nephrolepis</taxon>
    </lineage>
</organism>
<dbReference type="InterPro" id="IPR002866">
    <property type="entry name" value="Maturase_MatK"/>
</dbReference>
<dbReference type="Pfam" id="PF01348">
    <property type="entry name" value="Intron_maturas2"/>
    <property type="match status" value="1"/>
</dbReference>
<comment type="function">
    <text evidence="6 7">Usually encoded in the trnK tRNA gene intron. Probably assists in splicing its own and other chloroplast group II introns.</text>
</comment>
<dbReference type="GO" id="GO:0003723">
    <property type="term" value="F:RNA binding"/>
    <property type="evidence" value="ECO:0007669"/>
    <property type="project" value="UniProtKB-KW"/>
</dbReference>
<gene>
    <name evidence="6 10" type="primary">matK</name>
</gene>
<dbReference type="GO" id="GO:0008033">
    <property type="term" value="P:tRNA processing"/>
    <property type="evidence" value="ECO:0007669"/>
    <property type="project" value="UniProtKB-KW"/>
</dbReference>